<keyword evidence="2" id="KW-1185">Reference proteome</keyword>
<organism evidence="1 2">
    <name type="scientific">Brachionus plicatilis</name>
    <name type="common">Marine rotifer</name>
    <name type="synonym">Brachionus muelleri</name>
    <dbReference type="NCBI Taxonomy" id="10195"/>
    <lineage>
        <taxon>Eukaryota</taxon>
        <taxon>Metazoa</taxon>
        <taxon>Spiralia</taxon>
        <taxon>Gnathifera</taxon>
        <taxon>Rotifera</taxon>
        <taxon>Eurotatoria</taxon>
        <taxon>Monogononta</taxon>
        <taxon>Pseudotrocha</taxon>
        <taxon>Ploima</taxon>
        <taxon>Brachionidae</taxon>
        <taxon>Brachionus</taxon>
    </lineage>
</organism>
<proteinExistence type="predicted"/>
<name>A0A3M7R4V3_BRAPC</name>
<dbReference type="Proteomes" id="UP000276133">
    <property type="component" value="Unassembled WGS sequence"/>
</dbReference>
<gene>
    <name evidence="1" type="ORF">BpHYR1_006115</name>
</gene>
<sequence length="89" mass="10027">MPVNNISLCQIFVSSTRSILNFETFEKFFDNIFCYPHDKKTGGDHSNFGFVFSRTSTIATWNGKKSCGRDPGCWITVPVSYCGGLKIFN</sequence>
<comment type="caution">
    <text evidence="1">The sequence shown here is derived from an EMBL/GenBank/DDBJ whole genome shotgun (WGS) entry which is preliminary data.</text>
</comment>
<accession>A0A3M7R4V3</accession>
<protein>
    <submittedName>
        <fullName evidence="1">Uncharacterized protein</fullName>
    </submittedName>
</protein>
<dbReference type="EMBL" id="REGN01004270">
    <property type="protein sequence ID" value="RNA18275.1"/>
    <property type="molecule type" value="Genomic_DNA"/>
</dbReference>
<dbReference type="AlphaFoldDB" id="A0A3M7R4V3"/>
<evidence type="ECO:0000313" key="1">
    <source>
        <dbReference type="EMBL" id="RNA18275.1"/>
    </source>
</evidence>
<evidence type="ECO:0000313" key="2">
    <source>
        <dbReference type="Proteomes" id="UP000276133"/>
    </source>
</evidence>
<reference evidence="1 2" key="1">
    <citation type="journal article" date="2018" name="Sci. Rep.">
        <title>Genomic signatures of local adaptation to the degree of environmental predictability in rotifers.</title>
        <authorList>
            <person name="Franch-Gras L."/>
            <person name="Hahn C."/>
            <person name="Garcia-Roger E.M."/>
            <person name="Carmona M.J."/>
            <person name="Serra M."/>
            <person name="Gomez A."/>
        </authorList>
    </citation>
    <scope>NUCLEOTIDE SEQUENCE [LARGE SCALE GENOMIC DNA]</scope>
    <source>
        <strain evidence="1">HYR1</strain>
    </source>
</reference>